<dbReference type="AlphaFoldDB" id="A0A4Y9YGI9"/>
<reference evidence="2 3" key="1">
    <citation type="submission" date="2019-01" db="EMBL/GenBank/DDBJ databases">
        <title>Genome sequencing of the rare red list fungi Fomitopsis rosea.</title>
        <authorList>
            <person name="Buettner E."/>
            <person name="Kellner H."/>
        </authorList>
    </citation>
    <scope>NUCLEOTIDE SEQUENCE [LARGE SCALE GENOMIC DNA]</scope>
    <source>
        <strain evidence="2 3">DSM 105464</strain>
    </source>
</reference>
<evidence type="ECO:0000313" key="2">
    <source>
        <dbReference type="EMBL" id="TFY60823.1"/>
    </source>
</evidence>
<evidence type="ECO:0000313" key="3">
    <source>
        <dbReference type="Proteomes" id="UP000298390"/>
    </source>
</evidence>
<feature type="region of interest" description="Disordered" evidence="1">
    <location>
        <begin position="1"/>
        <end position="20"/>
    </location>
</feature>
<name>A0A4Y9YGI9_9APHY</name>
<dbReference type="Proteomes" id="UP000298390">
    <property type="component" value="Unassembled WGS sequence"/>
</dbReference>
<organism evidence="2 3">
    <name type="scientific">Rhodofomes roseus</name>
    <dbReference type="NCBI Taxonomy" id="34475"/>
    <lineage>
        <taxon>Eukaryota</taxon>
        <taxon>Fungi</taxon>
        <taxon>Dikarya</taxon>
        <taxon>Basidiomycota</taxon>
        <taxon>Agaricomycotina</taxon>
        <taxon>Agaricomycetes</taxon>
        <taxon>Polyporales</taxon>
        <taxon>Rhodofomes</taxon>
    </lineage>
</organism>
<comment type="caution">
    <text evidence="2">The sequence shown here is derived from an EMBL/GenBank/DDBJ whole genome shotgun (WGS) entry which is preliminary data.</text>
</comment>
<accession>A0A4Y9YGI9</accession>
<protein>
    <submittedName>
        <fullName evidence="2">Uncharacterized protein</fullName>
    </submittedName>
</protein>
<dbReference type="EMBL" id="SEKV01000236">
    <property type="protein sequence ID" value="TFY60823.1"/>
    <property type="molecule type" value="Genomic_DNA"/>
</dbReference>
<sequence>MAHTPHQSTTVITNHGNAGPSANNHDHLARQYLAVAAEATPELIAELLQVVEWAKYLCIAVEYARAVGVPELEIVPHVNAVCSHLSQSFPNTGDKLPEWAESALRTGFDRMCDAVGVWILGNSVLPSVGIEVQKRSSANSVNSRILPNGVYDNSLFQLGDWSIYNSSFGDSKYTSVNYFSVATPFNRNSNFVFITWE</sequence>
<gene>
    <name evidence="2" type="ORF">EVJ58_g4904</name>
</gene>
<evidence type="ECO:0000256" key="1">
    <source>
        <dbReference type="SAM" id="MobiDB-lite"/>
    </source>
</evidence>
<proteinExistence type="predicted"/>